<protein>
    <submittedName>
        <fullName evidence="1">Uncharacterized protein</fullName>
    </submittedName>
</protein>
<comment type="caution">
    <text evidence="1">The sequence shown here is derived from an EMBL/GenBank/DDBJ whole genome shotgun (WGS) entry which is preliminary data.</text>
</comment>
<dbReference type="Proteomes" id="UP001148737">
    <property type="component" value="Unassembled WGS sequence"/>
</dbReference>
<accession>A0ACC1QYB4</accession>
<gene>
    <name evidence="1" type="ORF">NLG97_g3348</name>
</gene>
<reference evidence="1" key="1">
    <citation type="submission" date="2022-07" db="EMBL/GenBank/DDBJ databases">
        <title>Genome Sequence of Lecanicillium saksenae.</title>
        <authorList>
            <person name="Buettner E."/>
        </authorList>
    </citation>
    <scope>NUCLEOTIDE SEQUENCE</scope>
    <source>
        <strain evidence="1">VT-O1</strain>
    </source>
</reference>
<name>A0ACC1QYB4_9HYPO</name>
<sequence>MALQQPAMAPDGVIADDGHNLAKFLSRASNRHHDDTPEQGIADSNNTSTTKEALTAAEIERLGRVRPACFATWWSEVAFVVTVVSQVLAGGWGNAPFVREQGQRRQSESADLKVGEDWC</sequence>
<proteinExistence type="predicted"/>
<organism evidence="1 2">
    <name type="scientific">Lecanicillium saksenae</name>
    <dbReference type="NCBI Taxonomy" id="468837"/>
    <lineage>
        <taxon>Eukaryota</taxon>
        <taxon>Fungi</taxon>
        <taxon>Dikarya</taxon>
        <taxon>Ascomycota</taxon>
        <taxon>Pezizomycotina</taxon>
        <taxon>Sordariomycetes</taxon>
        <taxon>Hypocreomycetidae</taxon>
        <taxon>Hypocreales</taxon>
        <taxon>Cordycipitaceae</taxon>
        <taxon>Lecanicillium</taxon>
    </lineage>
</organism>
<dbReference type="EMBL" id="JANAKD010000274">
    <property type="protein sequence ID" value="KAJ3495495.1"/>
    <property type="molecule type" value="Genomic_DNA"/>
</dbReference>
<evidence type="ECO:0000313" key="1">
    <source>
        <dbReference type="EMBL" id="KAJ3495495.1"/>
    </source>
</evidence>
<evidence type="ECO:0000313" key="2">
    <source>
        <dbReference type="Proteomes" id="UP001148737"/>
    </source>
</evidence>
<keyword evidence="2" id="KW-1185">Reference proteome</keyword>